<dbReference type="RefSeq" id="WP_157873500.1">
    <property type="nucleotide sequence ID" value="NZ_JACHVY010000001.1"/>
</dbReference>
<protein>
    <submittedName>
        <fullName evidence="2">K+-transporting ATPase KdpF subunit</fullName>
    </submittedName>
</protein>
<dbReference type="InterPro" id="IPR011726">
    <property type="entry name" value="KdpF"/>
</dbReference>
<keyword evidence="1" id="KW-0472">Membrane</keyword>
<accession>A0A7W4XWC5</accession>
<dbReference type="Proteomes" id="UP000533269">
    <property type="component" value="Unassembled WGS sequence"/>
</dbReference>
<dbReference type="GO" id="GO:0005886">
    <property type="term" value="C:plasma membrane"/>
    <property type="evidence" value="ECO:0007669"/>
    <property type="project" value="InterPro"/>
</dbReference>
<evidence type="ECO:0000313" key="3">
    <source>
        <dbReference type="Proteomes" id="UP000533269"/>
    </source>
</evidence>
<proteinExistence type="predicted"/>
<keyword evidence="1" id="KW-0812">Transmembrane</keyword>
<reference evidence="2 3" key="1">
    <citation type="submission" date="2020-08" db="EMBL/GenBank/DDBJ databases">
        <title>The Agave Microbiome: Exploring the role of microbial communities in plant adaptations to desert environments.</title>
        <authorList>
            <person name="Partida-Martinez L.P."/>
        </authorList>
    </citation>
    <scope>NUCLEOTIDE SEQUENCE [LARGE SCALE GENOMIC DNA]</scope>
    <source>
        <strain evidence="2 3">AS2.23</strain>
    </source>
</reference>
<gene>
    <name evidence="2" type="ORF">FHR75_001090</name>
</gene>
<dbReference type="AlphaFoldDB" id="A0A7W4XWC5"/>
<organism evidence="2 3">
    <name type="scientific">Kineococcus radiotolerans</name>
    <dbReference type="NCBI Taxonomy" id="131568"/>
    <lineage>
        <taxon>Bacteria</taxon>
        <taxon>Bacillati</taxon>
        <taxon>Actinomycetota</taxon>
        <taxon>Actinomycetes</taxon>
        <taxon>Kineosporiales</taxon>
        <taxon>Kineosporiaceae</taxon>
        <taxon>Kineococcus</taxon>
    </lineage>
</organism>
<evidence type="ECO:0000256" key="1">
    <source>
        <dbReference type="SAM" id="Phobius"/>
    </source>
</evidence>
<feature type="transmembrane region" description="Helical" evidence="1">
    <location>
        <begin position="6"/>
        <end position="24"/>
    </location>
</feature>
<dbReference type="EMBL" id="JACHVY010000001">
    <property type="protein sequence ID" value="MBB2900302.1"/>
    <property type="molecule type" value="Genomic_DNA"/>
</dbReference>
<evidence type="ECO:0000313" key="2">
    <source>
        <dbReference type="EMBL" id="MBB2900302.1"/>
    </source>
</evidence>
<reference evidence="2 3" key="2">
    <citation type="submission" date="2020-08" db="EMBL/GenBank/DDBJ databases">
        <authorList>
            <person name="Partida-Martinez L."/>
            <person name="Huntemann M."/>
            <person name="Clum A."/>
            <person name="Wang J."/>
            <person name="Palaniappan K."/>
            <person name="Ritter S."/>
            <person name="Chen I.-M."/>
            <person name="Stamatis D."/>
            <person name="Reddy T."/>
            <person name="O'Malley R."/>
            <person name="Daum C."/>
            <person name="Shapiro N."/>
            <person name="Ivanova N."/>
            <person name="Kyrpides N."/>
            <person name="Woyke T."/>
        </authorList>
    </citation>
    <scope>NUCLEOTIDE SEQUENCE [LARGE SCALE GENOMIC DNA]</scope>
    <source>
        <strain evidence="2 3">AS2.23</strain>
    </source>
</reference>
<dbReference type="Pfam" id="PF09604">
    <property type="entry name" value="Potass_KdpF"/>
    <property type="match status" value="1"/>
</dbReference>
<sequence length="29" mass="3024">MSAEAAVGLALAVATAGYLLHTLLHPERF</sequence>
<dbReference type="GO" id="GO:0008556">
    <property type="term" value="F:P-type potassium transmembrane transporter activity"/>
    <property type="evidence" value="ECO:0007669"/>
    <property type="project" value="InterPro"/>
</dbReference>
<keyword evidence="1" id="KW-1133">Transmembrane helix</keyword>
<name>A0A7W4XWC5_KINRA</name>
<comment type="caution">
    <text evidence="2">The sequence shown here is derived from an EMBL/GenBank/DDBJ whole genome shotgun (WGS) entry which is preliminary data.</text>
</comment>